<reference evidence="2 3" key="1">
    <citation type="submission" date="2007-06" db="EMBL/GenBank/DDBJ databases">
        <authorList>
            <person name="Dodson R.J."/>
            <person name="Harkins D."/>
            <person name="Paulsen I.T."/>
        </authorList>
    </citation>
    <scope>NUCLEOTIDE SEQUENCE [LARGE SCALE GENOMIC DNA]</scope>
    <source>
        <strain evidence="2 3">PA7</strain>
    </source>
</reference>
<reference evidence="2 3" key="2">
    <citation type="journal article" date="2010" name="PLoS ONE">
        <title>Complete genome sequence of the multiresistant taxonomic outlier Pseudomonas aeruginosa PA7.</title>
        <authorList>
            <person name="Roy P.H."/>
            <person name="Tetu S.G."/>
            <person name="Larouche A."/>
            <person name="Elbourne L."/>
            <person name="Tremblay S."/>
            <person name="Ren Q."/>
            <person name="Dodson R."/>
            <person name="Harkins D."/>
            <person name="Shay R."/>
            <person name="Watkins K."/>
            <person name="Mahamoud Y."/>
            <person name="Paulsen I.T."/>
        </authorList>
    </citation>
    <scope>NUCLEOTIDE SEQUENCE [LARGE SCALE GENOMIC DNA]</scope>
    <source>
        <strain evidence="2 3">PA7</strain>
    </source>
</reference>
<dbReference type="KEGG" id="pap:PSPA7_6056"/>
<evidence type="ECO:0000256" key="1">
    <source>
        <dbReference type="SAM" id="SignalP"/>
    </source>
</evidence>
<organism evidence="2 3">
    <name type="scientific">Pseudomonas paraeruginosa (strain DSM 24068 / PA7)</name>
    <name type="common">Pseudomonas aeruginosa (strain PA7)</name>
    <dbReference type="NCBI Taxonomy" id="381754"/>
    <lineage>
        <taxon>Bacteria</taxon>
        <taxon>Pseudomonadati</taxon>
        <taxon>Pseudomonadota</taxon>
        <taxon>Gammaproteobacteria</taxon>
        <taxon>Pseudomonadales</taxon>
        <taxon>Pseudomonadaceae</taxon>
        <taxon>Pseudomonas</taxon>
        <taxon>Pseudomonas paraeruginosa</taxon>
    </lineage>
</organism>
<dbReference type="AlphaFoldDB" id="A6VE87"/>
<evidence type="ECO:0000313" key="2">
    <source>
        <dbReference type="EMBL" id="ABR83679.1"/>
    </source>
</evidence>
<dbReference type="EMBL" id="CP000744">
    <property type="protein sequence ID" value="ABR83679.1"/>
    <property type="molecule type" value="Genomic_DNA"/>
</dbReference>
<feature type="signal peptide" evidence="1">
    <location>
        <begin position="1"/>
        <end position="26"/>
    </location>
</feature>
<dbReference type="Proteomes" id="UP000001582">
    <property type="component" value="Chromosome"/>
</dbReference>
<dbReference type="HOGENOM" id="CLU_2466570_0_0_6"/>
<gene>
    <name evidence="2" type="ordered locus">PSPA7_6056</name>
</gene>
<protein>
    <recommendedName>
        <fullName evidence="4">Secreted protein</fullName>
    </recommendedName>
</protein>
<evidence type="ECO:0008006" key="4">
    <source>
        <dbReference type="Google" id="ProtNLM"/>
    </source>
</evidence>
<accession>A6VE87</accession>
<sequence length="88" mass="9488">MTGKIIMHKTKMLLLCSLLTCTSAQAGTYEWTPGWGMGVSEHLVDDGNGNELIISCPDYEEDGYVRAYASIGGRQYSSEEGSGFDGEG</sequence>
<keyword evidence="1" id="KW-0732">Signal</keyword>
<proteinExistence type="predicted"/>
<name>A6VE87_PSEP7</name>
<feature type="chain" id="PRO_5002701816" description="Secreted protein" evidence="1">
    <location>
        <begin position="27"/>
        <end position="88"/>
    </location>
</feature>
<evidence type="ECO:0000313" key="3">
    <source>
        <dbReference type="Proteomes" id="UP000001582"/>
    </source>
</evidence>